<evidence type="ECO:0008006" key="3">
    <source>
        <dbReference type="Google" id="ProtNLM"/>
    </source>
</evidence>
<dbReference type="EMBL" id="SDQG01000009">
    <property type="protein sequence ID" value="TDM15183.1"/>
    <property type="molecule type" value="Genomic_DNA"/>
</dbReference>
<evidence type="ECO:0000313" key="2">
    <source>
        <dbReference type="Proteomes" id="UP000294865"/>
    </source>
</evidence>
<comment type="caution">
    <text evidence="1">The sequence shown here is derived from an EMBL/GenBank/DDBJ whole genome shotgun (WGS) entry which is preliminary data.</text>
</comment>
<gene>
    <name evidence="1" type="ORF">ETI04_10775</name>
</gene>
<accession>A0A4V3BFP2</accession>
<dbReference type="Proteomes" id="UP000294865">
    <property type="component" value="Unassembled WGS sequence"/>
</dbReference>
<organism evidence="1 2">
    <name type="scientific">Macrococcoides canis</name>
    <dbReference type="NCBI Taxonomy" id="1855823"/>
    <lineage>
        <taxon>Bacteria</taxon>
        <taxon>Bacillati</taxon>
        <taxon>Bacillota</taxon>
        <taxon>Bacilli</taxon>
        <taxon>Bacillales</taxon>
        <taxon>Staphylococcaceae</taxon>
        <taxon>Macrococcoides</taxon>
    </lineage>
</organism>
<sequence length="90" mass="10447">MSRKTIRLEDPLVEVKIKNICREKGLSENKLINLILEKSLLHDAFKTREEEIESILINVVTSNNKLIEVIEKQTDVLNDYTKQLNKILGE</sequence>
<protein>
    <recommendedName>
        <fullName evidence="3">Ribbon-helix-helix protein CopG domain-containing protein</fullName>
    </recommendedName>
</protein>
<name>A0A4V3BFP2_9STAP</name>
<proteinExistence type="predicted"/>
<reference evidence="1 2" key="1">
    <citation type="submission" date="2019-01" db="EMBL/GenBank/DDBJ databases">
        <title>Draft genome sequences of Macrococcus caseolyticus, Macrococcus canis, Macrococcus bohemicus and Macrococcus goetzii.</title>
        <authorList>
            <person name="Mazhar S."/>
            <person name="Altermann E."/>
            <person name="Hill C."/>
            <person name="Mcauliffe O."/>
        </authorList>
    </citation>
    <scope>NUCLEOTIDE SEQUENCE [LARGE SCALE GENOMIC DNA]</scope>
    <source>
        <strain evidence="1 2">DPC7162</strain>
    </source>
</reference>
<dbReference type="AlphaFoldDB" id="A0A4V3BFP2"/>
<dbReference type="RefSeq" id="WP_133420413.1">
    <property type="nucleotide sequence ID" value="NZ_SDGP01000007.1"/>
</dbReference>
<evidence type="ECO:0000313" key="1">
    <source>
        <dbReference type="EMBL" id="TDM15183.1"/>
    </source>
</evidence>